<protein>
    <submittedName>
        <fullName evidence="1">Uncharacterized protein</fullName>
    </submittedName>
</protein>
<accession>A0A540KPI4</accession>
<name>A0A540KPI4_MALBA</name>
<gene>
    <name evidence="1" type="ORF">C1H46_038331</name>
</gene>
<keyword evidence="2" id="KW-1185">Reference proteome</keyword>
<dbReference type="STRING" id="106549.A0A540KPI4"/>
<dbReference type="Proteomes" id="UP000315295">
    <property type="component" value="Unassembled WGS sequence"/>
</dbReference>
<evidence type="ECO:0000313" key="1">
    <source>
        <dbReference type="EMBL" id="TQD76138.1"/>
    </source>
</evidence>
<dbReference type="EMBL" id="VIEB01001050">
    <property type="protein sequence ID" value="TQD76138.1"/>
    <property type="molecule type" value="Genomic_DNA"/>
</dbReference>
<proteinExistence type="predicted"/>
<comment type="caution">
    <text evidence="1">The sequence shown here is derived from an EMBL/GenBank/DDBJ whole genome shotgun (WGS) entry which is preliminary data.</text>
</comment>
<sequence>MEGEELRRSEADTIDLLNQFERILESDPQIDEVGFLHPSQFSKLNKEAGHSSPSSDDNTVLRSADGNSVFWNRDHKLGISTQVLFPLYEAAKHAFMAASRQYKALNSKSDVFGDEKSLYVSLSLDNSFESDVMKHSWALLLLTSDFGTAWHSRYSPFSFSVQ</sequence>
<dbReference type="AlphaFoldDB" id="A0A540KPI4"/>
<reference evidence="1 2" key="1">
    <citation type="journal article" date="2019" name="G3 (Bethesda)">
        <title>Sequencing of a Wild Apple (Malus baccata) Genome Unravels the Differences Between Cultivated and Wild Apple Species Regarding Disease Resistance and Cold Tolerance.</title>
        <authorList>
            <person name="Chen X."/>
        </authorList>
    </citation>
    <scope>NUCLEOTIDE SEQUENCE [LARGE SCALE GENOMIC DNA]</scope>
    <source>
        <strain evidence="2">cv. Shandingzi</strain>
        <tissue evidence="1">Leaves</tissue>
    </source>
</reference>
<evidence type="ECO:0000313" key="2">
    <source>
        <dbReference type="Proteomes" id="UP000315295"/>
    </source>
</evidence>
<organism evidence="1 2">
    <name type="scientific">Malus baccata</name>
    <name type="common">Siberian crab apple</name>
    <name type="synonym">Pyrus baccata</name>
    <dbReference type="NCBI Taxonomy" id="106549"/>
    <lineage>
        <taxon>Eukaryota</taxon>
        <taxon>Viridiplantae</taxon>
        <taxon>Streptophyta</taxon>
        <taxon>Embryophyta</taxon>
        <taxon>Tracheophyta</taxon>
        <taxon>Spermatophyta</taxon>
        <taxon>Magnoliopsida</taxon>
        <taxon>eudicotyledons</taxon>
        <taxon>Gunneridae</taxon>
        <taxon>Pentapetalae</taxon>
        <taxon>rosids</taxon>
        <taxon>fabids</taxon>
        <taxon>Rosales</taxon>
        <taxon>Rosaceae</taxon>
        <taxon>Amygdaloideae</taxon>
        <taxon>Maleae</taxon>
        <taxon>Malus</taxon>
    </lineage>
</organism>